<evidence type="ECO:0000256" key="1">
    <source>
        <dbReference type="SAM" id="Phobius"/>
    </source>
</evidence>
<reference evidence="3" key="1">
    <citation type="journal article" date="2017" name="Int. J. Syst. Evol. Microbiol.">
        <title>Notoacmeibacter marinus gen. nov., sp. nov., isolated from the gut of a limpet and proposal of Notoacmeibacteraceae fam. nov. in the order Rhizobiales of the class Alphaproteobacteria.</title>
        <authorList>
            <person name="Huang Z."/>
            <person name="Guo F."/>
            <person name="Lai Q."/>
        </authorList>
    </citation>
    <scope>NUCLEOTIDE SEQUENCE [LARGE SCALE GENOMIC DNA]</scope>
    <source>
        <strain evidence="3">XMTR2A4</strain>
    </source>
</reference>
<evidence type="ECO:0000313" key="3">
    <source>
        <dbReference type="Proteomes" id="UP000215405"/>
    </source>
</evidence>
<gene>
    <name evidence="2" type="ORF">B7H23_15160</name>
</gene>
<comment type="caution">
    <text evidence="2">The sequence shown here is derived from an EMBL/GenBank/DDBJ whole genome shotgun (WGS) entry which is preliminary data.</text>
</comment>
<sequence length="173" mass="19505">MEQPIYQQSNLALTRLLHFIIGLVPLAIGVSVIAGLPWFWGHDLAMVPESVRPYVAITTLGIVLGGCFFIAFVVRQFWFVPVSNLELWHHRAVIEHSTPFQRHFDWIKRGDVVRADVVPRPWMEGLETFHVLLRFADGTSSEVGGDMTVRAEASRLAGLLERELTDPAAYQPT</sequence>
<dbReference type="Proteomes" id="UP000215405">
    <property type="component" value="Unassembled WGS sequence"/>
</dbReference>
<keyword evidence="3" id="KW-1185">Reference proteome</keyword>
<dbReference type="RefSeq" id="WP_094078261.1">
    <property type="nucleotide sequence ID" value="NZ_NBYO01000003.1"/>
</dbReference>
<keyword evidence="1" id="KW-0472">Membrane</keyword>
<keyword evidence="1" id="KW-0812">Transmembrane</keyword>
<feature type="transmembrane region" description="Helical" evidence="1">
    <location>
        <begin position="12"/>
        <end position="34"/>
    </location>
</feature>
<organism evidence="2 3">
    <name type="scientific">Notoacmeibacter marinus</name>
    <dbReference type="NCBI Taxonomy" id="1876515"/>
    <lineage>
        <taxon>Bacteria</taxon>
        <taxon>Pseudomonadati</taxon>
        <taxon>Pseudomonadota</taxon>
        <taxon>Alphaproteobacteria</taxon>
        <taxon>Hyphomicrobiales</taxon>
        <taxon>Notoacmeibacteraceae</taxon>
        <taxon>Notoacmeibacter</taxon>
    </lineage>
</organism>
<evidence type="ECO:0000313" key="2">
    <source>
        <dbReference type="EMBL" id="OXS99482.1"/>
    </source>
</evidence>
<keyword evidence="1" id="KW-1133">Transmembrane helix</keyword>
<dbReference type="EMBL" id="NBYO01000003">
    <property type="protein sequence ID" value="OXS99482.1"/>
    <property type="molecule type" value="Genomic_DNA"/>
</dbReference>
<proteinExistence type="predicted"/>
<protein>
    <submittedName>
        <fullName evidence="2">Uncharacterized protein</fullName>
    </submittedName>
</protein>
<dbReference type="AlphaFoldDB" id="A0A231UU72"/>
<feature type="transmembrane region" description="Helical" evidence="1">
    <location>
        <begin position="54"/>
        <end position="74"/>
    </location>
</feature>
<accession>A0A231UU72</accession>
<name>A0A231UU72_9HYPH</name>